<comment type="caution">
    <text evidence="1">The sequence shown here is derived from an EMBL/GenBank/DDBJ whole genome shotgun (WGS) entry which is preliminary data.</text>
</comment>
<proteinExistence type="predicted"/>
<accession>A0A0F9IQT3</accession>
<dbReference type="EMBL" id="LAZR01018523">
    <property type="protein sequence ID" value="KKL96090.1"/>
    <property type="molecule type" value="Genomic_DNA"/>
</dbReference>
<dbReference type="InterPro" id="IPR035198">
    <property type="entry name" value="SU10_MCP"/>
</dbReference>
<dbReference type="AlphaFoldDB" id="A0A0F9IQT3"/>
<sequence length="283" mass="32041">VDSLWLMSQVMAEGADLPPALMRQPTKFHNHTTITAASVKFTGTELAELERITPDKRARGRQDALLRWTIEQEKSALFSKFGTKFENGQEKRFVRGLVPAIIQYAPANSYNFVTDSGDDFRGETWGPPNNKGHLWLMEKFEEIFRYAESARKTAFLGTQALLAIQIAIDGKGEYKLVTRQAAFGIAVTTLVTVFGEVDLILDPLFTTHPSRRRSMLVVEFPLIKYRPLRGRDVKFLPDLNEGLTKAGPDMIREGWRGEWSIQYNNLDAFGWFVNLGLPNTETP</sequence>
<gene>
    <name evidence="1" type="ORF">LCGC14_1847990</name>
</gene>
<protein>
    <recommendedName>
        <fullName evidence="2">Bacteriophage Mu GpT domain-containing protein</fullName>
    </recommendedName>
</protein>
<evidence type="ECO:0008006" key="2">
    <source>
        <dbReference type="Google" id="ProtNLM"/>
    </source>
</evidence>
<name>A0A0F9IQT3_9ZZZZ</name>
<organism evidence="1">
    <name type="scientific">marine sediment metagenome</name>
    <dbReference type="NCBI Taxonomy" id="412755"/>
    <lineage>
        <taxon>unclassified sequences</taxon>
        <taxon>metagenomes</taxon>
        <taxon>ecological metagenomes</taxon>
    </lineage>
</organism>
<reference evidence="1" key="1">
    <citation type="journal article" date="2015" name="Nature">
        <title>Complex archaea that bridge the gap between prokaryotes and eukaryotes.</title>
        <authorList>
            <person name="Spang A."/>
            <person name="Saw J.H."/>
            <person name="Jorgensen S.L."/>
            <person name="Zaremba-Niedzwiedzka K."/>
            <person name="Martijn J."/>
            <person name="Lind A.E."/>
            <person name="van Eijk R."/>
            <person name="Schleper C."/>
            <person name="Guy L."/>
            <person name="Ettema T.J."/>
        </authorList>
    </citation>
    <scope>NUCLEOTIDE SEQUENCE</scope>
</reference>
<feature type="non-terminal residue" evidence="1">
    <location>
        <position position="1"/>
    </location>
</feature>
<dbReference type="Pfam" id="PF17236">
    <property type="entry name" value="SU10_MCP"/>
    <property type="match status" value="1"/>
</dbReference>
<evidence type="ECO:0000313" key="1">
    <source>
        <dbReference type="EMBL" id="KKL96090.1"/>
    </source>
</evidence>